<organism evidence="6 7">
    <name type="scientific">Svornostia abyssi</name>
    <dbReference type="NCBI Taxonomy" id="2898438"/>
    <lineage>
        <taxon>Bacteria</taxon>
        <taxon>Bacillati</taxon>
        <taxon>Actinomycetota</taxon>
        <taxon>Thermoleophilia</taxon>
        <taxon>Solirubrobacterales</taxon>
        <taxon>Baekduiaceae</taxon>
        <taxon>Svornostia</taxon>
    </lineage>
</organism>
<keyword evidence="1" id="KW-0805">Transcription regulation</keyword>
<dbReference type="Pfam" id="PF21313">
    <property type="entry name" value="EthR_C"/>
    <property type="match status" value="1"/>
</dbReference>
<evidence type="ECO:0000256" key="3">
    <source>
        <dbReference type="ARBA" id="ARBA00023163"/>
    </source>
</evidence>
<evidence type="ECO:0000259" key="5">
    <source>
        <dbReference type="PROSITE" id="PS50977"/>
    </source>
</evidence>
<accession>A0ABY5PLL6</accession>
<evidence type="ECO:0000313" key="7">
    <source>
        <dbReference type="Proteomes" id="UP001058860"/>
    </source>
</evidence>
<evidence type="ECO:0000313" key="6">
    <source>
        <dbReference type="EMBL" id="UUY05578.1"/>
    </source>
</evidence>
<dbReference type="PANTHER" id="PTHR30055">
    <property type="entry name" value="HTH-TYPE TRANSCRIPTIONAL REGULATOR RUTR"/>
    <property type="match status" value="1"/>
</dbReference>
<feature type="domain" description="HTH tetR-type" evidence="5">
    <location>
        <begin position="16"/>
        <end position="77"/>
    </location>
</feature>
<dbReference type="InterPro" id="IPR001647">
    <property type="entry name" value="HTH_TetR"/>
</dbReference>
<keyword evidence="7" id="KW-1185">Reference proteome</keyword>
<keyword evidence="2 4" id="KW-0238">DNA-binding</keyword>
<feature type="DNA-binding region" description="H-T-H motif" evidence="4">
    <location>
        <begin position="40"/>
        <end position="59"/>
    </location>
</feature>
<dbReference type="Gene3D" id="1.10.357.10">
    <property type="entry name" value="Tetracycline Repressor, domain 2"/>
    <property type="match status" value="1"/>
</dbReference>
<evidence type="ECO:0000256" key="1">
    <source>
        <dbReference type="ARBA" id="ARBA00023015"/>
    </source>
</evidence>
<dbReference type="Proteomes" id="UP001058860">
    <property type="component" value="Chromosome"/>
</dbReference>
<reference evidence="7" key="1">
    <citation type="submission" date="2021-11" db="EMBL/GenBank/DDBJ databases">
        <title>Cultivation dependent microbiological survey of springs from the worlds oldest radium mine currently devoted to the extraction of radon-saturated water.</title>
        <authorList>
            <person name="Kapinusova G."/>
            <person name="Smrhova T."/>
            <person name="Strejcek M."/>
            <person name="Suman J."/>
            <person name="Jani K."/>
            <person name="Pajer P."/>
            <person name="Uhlik O."/>
        </authorList>
    </citation>
    <scope>NUCLEOTIDE SEQUENCE [LARGE SCALE GENOMIC DNA]</scope>
    <source>
        <strain evidence="7">J379</strain>
    </source>
</reference>
<dbReference type="Gene3D" id="1.10.10.60">
    <property type="entry name" value="Homeodomain-like"/>
    <property type="match status" value="1"/>
</dbReference>
<dbReference type="InterPro" id="IPR009057">
    <property type="entry name" value="Homeodomain-like_sf"/>
</dbReference>
<proteinExistence type="predicted"/>
<dbReference type="PROSITE" id="PS50977">
    <property type="entry name" value="HTH_TETR_2"/>
    <property type="match status" value="1"/>
</dbReference>
<protein>
    <submittedName>
        <fullName evidence="6">TetR/AcrR family transcriptional regulator</fullName>
    </submittedName>
</protein>
<dbReference type="InterPro" id="IPR049397">
    <property type="entry name" value="EthR_C"/>
</dbReference>
<dbReference type="InterPro" id="IPR050109">
    <property type="entry name" value="HTH-type_TetR-like_transc_reg"/>
</dbReference>
<dbReference type="PANTHER" id="PTHR30055:SF234">
    <property type="entry name" value="HTH-TYPE TRANSCRIPTIONAL REGULATOR BETI"/>
    <property type="match status" value="1"/>
</dbReference>
<dbReference type="InterPro" id="IPR036271">
    <property type="entry name" value="Tet_transcr_reg_TetR-rel_C_sf"/>
</dbReference>
<sequence length="205" mass="23210">MPSVTRQRRGVAERRAAVERQVLEAVERLLAGGESFTSLGIQRIAEEAGMARTTFYGHFRDKPTLLMRVTDNATQDLFADANAWVRDDASTREQLEQTVFDLIRGYREHQPLLRAVQEVAAYEPEVEAFWRATVEGFAEGVRRRLERDVKAGRVPEDLDTRTTAFWVAWGAERTVAEHVATRPPREDRRAAAGIAAASWAAMRRD</sequence>
<evidence type="ECO:0000256" key="2">
    <source>
        <dbReference type="ARBA" id="ARBA00023125"/>
    </source>
</evidence>
<dbReference type="RefSeq" id="WP_353866024.1">
    <property type="nucleotide sequence ID" value="NZ_CP088295.1"/>
</dbReference>
<dbReference type="Pfam" id="PF00440">
    <property type="entry name" value="TetR_N"/>
    <property type="match status" value="1"/>
</dbReference>
<dbReference type="EMBL" id="CP088295">
    <property type="protein sequence ID" value="UUY05578.1"/>
    <property type="molecule type" value="Genomic_DNA"/>
</dbReference>
<gene>
    <name evidence="6" type="ORF">LRS13_08685</name>
</gene>
<evidence type="ECO:0000256" key="4">
    <source>
        <dbReference type="PROSITE-ProRule" id="PRU00335"/>
    </source>
</evidence>
<name>A0ABY5PLL6_9ACTN</name>
<dbReference type="SUPFAM" id="SSF48498">
    <property type="entry name" value="Tetracyclin repressor-like, C-terminal domain"/>
    <property type="match status" value="1"/>
</dbReference>
<dbReference type="SUPFAM" id="SSF46689">
    <property type="entry name" value="Homeodomain-like"/>
    <property type="match status" value="1"/>
</dbReference>
<keyword evidence="3" id="KW-0804">Transcription</keyword>